<sequence length="221" mass="24425">MKPGVSDKLREEFPAEAVGLRPVVVCPACKATDVECGKHQPAVLCTTCGATAPEGHEHLEYIGHAWVRERFTQADPDWNWEPVATDEHGLPKFDKHGGLWIKLTIGDRTVLGYGDAPGAFGGNAVKEAIGDAFRNAGQNFGVALEMWKRRGTTTTAATPAIDEDPRRAKQLRDEVLKHCQRKGRNFGQVVGAFRKWCHGEHEWRDAPARVLLAYKEHLGIP</sequence>
<dbReference type="AlphaFoldDB" id="A0A427TFU4"/>
<comment type="caution">
    <text evidence="1">The sequence shown here is derived from an EMBL/GenBank/DDBJ whole genome shotgun (WGS) entry which is preliminary data.</text>
</comment>
<organism evidence="1 2">
    <name type="scientific">Amycolatopsis eburnea</name>
    <dbReference type="NCBI Taxonomy" id="2267691"/>
    <lineage>
        <taxon>Bacteria</taxon>
        <taxon>Bacillati</taxon>
        <taxon>Actinomycetota</taxon>
        <taxon>Actinomycetes</taxon>
        <taxon>Pseudonocardiales</taxon>
        <taxon>Pseudonocardiaceae</taxon>
        <taxon>Amycolatopsis</taxon>
    </lineage>
</organism>
<evidence type="ECO:0000313" key="1">
    <source>
        <dbReference type="EMBL" id="RSD21971.1"/>
    </source>
</evidence>
<protein>
    <submittedName>
        <fullName evidence="1">Uncharacterized protein</fullName>
    </submittedName>
</protein>
<dbReference type="RefSeq" id="WP_125307221.1">
    <property type="nucleotide sequence ID" value="NZ_RSEC01000032.1"/>
</dbReference>
<gene>
    <name evidence="1" type="ORF">EIY87_09140</name>
</gene>
<dbReference type="OrthoDB" id="7844019at2"/>
<dbReference type="Proteomes" id="UP000267081">
    <property type="component" value="Unassembled WGS sequence"/>
</dbReference>
<name>A0A427TFU4_9PSEU</name>
<dbReference type="EMBL" id="RSEC01000032">
    <property type="protein sequence ID" value="RSD21971.1"/>
    <property type="molecule type" value="Genomic_DNA"/>
</dbReference>
<keyword evidence="2" id="KW-1185">Reference proteome</keyword>
<evidence type="ECO:0000313" key="2">
    <source>
        <dbReference type="Proteomes" id="UP000267081"/>
    </source>
</evidence>
<proteinExistence type="predicted"/>
<accession>A0A427TFU4</accession>
<reference evidence="1 2" key="1">
    <citation type="submission" date="2018-12" db="EMBL/GenBank/DDBJ databases">
        <title>Amycolatopsis eburnea sp. nov. actinomycete associate with arbuscular mycorrhiza fungal spore.</title>
        <authorList>
            <person name="Lumyong S."/>
            <person name="Chaiya L."/>
        </authorList>
    </citation>
    <scope>NUCLEOTIDE SEQUENCE [LARGE SCALE GENOMIC DNA]</scope>
    <source>
        <strain evidence="1 2">GLM-1</strain>
    </source>
</reference>